<evidence type="ECO:0000313" key="2">
    <source>
        <dbReference type="Proteomes" id="UP000076154"/>
    </source>
</evidence>
<gene>
    <name evidence="1" type="ORF">Hypma_001368</name>
</gene>
<dbReference type="Proteomes" id="UP000076154">
    <property type="component" value="Unassembled WGS sequence"/>
</dbReference>
<dbReference type="AlphaFoldDB" id="A0A369K5X8"/>
<protein>
    <submittedName>
        <fullName evidence="1">Uncharacterized protein</fullName>
    </submittedName>
</protein>
<comment type="caution">
    <text evidence="1">The sequence shown here is derived from an EMBL/GenBank/DDBJ whole genome shotgun (WGS) entry which is preliminary data.</text>
</comment>
<reference evidence="1" key="1">
    <citation type="submission" date="2018-04" db="EMBL/GenBank/DDBJ databases">
        <title>Whole genome sequencing of Hypsizygus marmoreus.</title>
        <authorList>
            <person name="Choi I.-G."/>
            <person name="Min B."/>
            <person name="Kim J.-G."/>
            <person name="Kim S."/>
            <person name="Oh Y.-L."/>
            <person name="Kong W.-S."/>
            <person name="Park H."/>
            <person name="Jeong J."/>
            <person name="Song E.-S."/>
        </authorList>
    </citation>
    <scope>NUCLEOTIDE SEQUENCE [LARGE SCALE GENOMIC DNA]</scope>
    <source>
        <strain evidence="1">51987-8</strain>
    </source>
</reference>
<keyword evidence="2" id="KW-1185">Reference proteome</keyword>
<sequence length="101" mass="11835">MGAVDIQLLHVWQLPWESSPNELTWYQYARIFWTHGDGSMAAVLPPSMKKNDVTVPFVPFILLTFQVLPLPTRQPFDTLRHYGESRHHRRTSFLRASCQLR</sequence>
<dbReference type="EMBL" id="LUEZ02000012">
    <property type="protein sequence ID" value="RDB28075.1"/>
    <property type="molecule type" value="Genomic_DNA"/>
</dbReference>
<proteinExistence type="predicted"/>
<evidence type="ECO:0000313" key="1">
    <source>
        <dbReference type="EMBL" id="RDB28075.1"/>
    </source>
</evidence>
<dbReference type="InParanoid" id="A0A369K5X8"/>
<organism evidence="1 2">
    <name type="scientific">Hypsizygus marmoreus</name>
    <name type="common">White beech mushroom</name>
    <name type="synonym">Agaricus marmoreus</name>
    <dbReference type="NCBI Taxonomy" id="39966"/>
    <lineage>
        <taxon>Eukaryota</taxon>
        <taxon>Fungi</taxon>
        <taxon>Dikarya</taxon>
        <taxon>Basidiomycota</taxon>
        <taxon>Agaricomycotina</taxon>
        <taxon>Agaricomycetes</taxon>
        <taxon>Agaricomycetidae</taxon>
        <taxon>Agaricales</taxon>
        <taxon>Tricholomatineae</taxon>
        <taxon>Lyophyllaceae</taxon>
        <taxon>Hypsizygus</taxon>
    </lineage>
</organism>
<accession>A0A369K5X8</accession>
<name>A0A369K5X8_HYPMA</name>